<evidence type="ECO:0000313" key="2">
    <source>
        <dbReference type="Proteomes" id="UP000324222"/>
    </source>
</evidence>
<protein>
    <submittedName>
        <fullName evidence="1">T-complex protein 1 subunit delta</fullName>
    </submittedName>
</protein>
<organism evidence="1 2">
    <name type="scientific">Portunus trituberculatus</name>
    <name type="common">Swimming crab</name>
    <name type="synonym">Neptunus trituberculatus</name>
    <dbReference type="NCBI Taxonomy" id="210409"/>
    <lineage>
        <taxon>Eukaryota</taxon>
        <taxon>Metazoa</taxon>
        <taxon>Ecdysozoa</taxon>
        <taxon>Arthropoda</taxon>
        <taxon>Crustacea</taxon>
        <taxon>Multicrustacea</taxon>
        <taxon>Malacostraca</taxon>
        <taxon>Eumalacostraca</taxon>
        <taxon>Eucarida</taxon>
        <taxon>Decapoda</taxon>
        <taxon>Pleocyemata</taxon>
        <taxon>Brachyura</taxon>
        <taxon>Eubrachyura</taxon>
        <taxon>Portunoidea</taxon>
        <taxon>Portunidae</taxon>
        <taxon>Portuninae</taxon>
        <taxon>Portunus</taxon>
    </lineage>
</organism>
<dbReference type="InterPro" id="IPR027410">
    <property type="entry name" value="TCP-1-like_intermed_sf"/>
</dbReference>
<dbReference type="Gene3D" id="1.10.560.10">
    <property type="entry name" value="GroEL-like equatorial domain"/>
    <property type="match status" value="1"/>
</dbReference>
<dbReference type="EMBL" id="VSRR010073192">
    <property type="protein sequence ID" value="MPC86991.1"/>
    <property type="molecule type" value="Genomic_DNA"/>
</dbReference>
<reference evidence="1 2" key="1">
    <citation type="submission" date="2019-05" db="EMBL/GenBank/DDBJ databases">
        <title>Another draft genome of Portunus trituberculatus and its Hox gene families provides insights of decapod evolution.</title>
        <authorList>
            <person name="Jeong J.-H."/>
            <person name="Song I."/>
            <person name="Kim S."/>
            <person name="Choi T."/>
            <person name="Kim D."/>
            <person name="Ryu S."/>
            <person name="Kim W."/>
        </authorList>
    </citation>
    <scope>NUCLEOTIDE SEQUENCE [LARGE SCALE GENOMIC DNA]</scope>
    <source>
        <tissue evidence="1">Muscle</tissue>
    </source>
</reference>
<sequence>MLETSQKLLTKGFHPAAISDSLLHFSAKAVDVLESMAIPVDLTDNASLLKSANTALNSKYRPVHLYVMGRYGTTYHHVHWCGIHSE</sequence>
<dbReference type="Proteomes" id="UP000324222">
    <property type="component" value="Unassembled WGS sequence"/>
</dbReference>
<accession>A0A5B7INE4</accession>
<proteinExistence type="predicted"/>
<dbReference type="AlphaFoldDB" id="A0A5B7INE4"/>
<keyword evidence="2" id="KW-1185">Reference proteome</keyword>
<dbReference type="InterPro" id="IPR027413">
    <property type="entry name" value="GROEL-like_equatorial_sf"/>
</dbReference>
<name>A0A5B7INE4_PORTR</name>
<dbReference type="OrthoDB" id="10248520at2759"/>
<comment type="caution">
    <text evidence="1">The sequence shown here is derived from an EMBL/GenBank/DDBJ whole genome shotgun (WGS) entry which is preliminary data.</text>
</comment>
<dbReference type="Gene3D" id="3.30.260.10">
    <property type="entry name" value="TCP-1-like chaperonin intermediate domain"/>
    <property type="match status" value="1"/>
</dbReference>
<gene>
    <name evidence="1" type="primary">CCT4</name>
    <name evidence="1" type="ORF">E2C01_081837</name>
</gene>
<evidence type="ECO:0000313" key="1">
    <source>
        <dbReference type="EMBL" id="MPC86991.1"/>
    </source>
</evidence>